<feature type="domain" description="CHK kinase-like" evidence="2">
    <location>
        <begin position="130"/>
        <end position="293"/>
    </location>
</feature>
<reference evidence="3 4" key="1">
    <citation type="journal article" date="2013" name="Mar. Genomics">
        <title>Expression of sulfatases in Rhodopirellula baltica and the diversity of sulfatases in the genus Rhodopirellula.</title>
        <authorList>
            <person name="Wegner C.E."/>
            <person name="Richter-Heitmann T."/>
            <person name="Klindworth A."/>
            <person name="Klockow C."/>
            <person name="Richter M."/>
            <person name="Achstetter T."/>
            <person name="Glockner F.O."/>
            <person name="Harder J."/>
        </authorList>
    </citation>
    <scope>NUCLEOTIDE SEQUENCE [LARGE SCALE GENOMIC DNA]</scope>
    <source>
        <strain evidence="3 4">SH28</strain>
    </source>
</reference>
<sequence>MTLTPESADWLQDISGATSIEEVYHVQTLWSGYGQILRVRLNQPHWPNQASSTDASKFTSVIVKQISPPALEEQGGGHPRGWNTSQSHHRKLRSYEVESAFYSHHARRCEASCRVAKCLGQADFPSGQIMVLEDLNQAGYPVRHQGLDATGVDQGLRWLANFHASFLHTVEQADQWKDLWPIGTYWHLSTRPDEFDAMPSGELKDAANKLDNRLNQSEFQTLVHGDAKVTNMCFATKPNQPPAMVDFQYVGRGCGMKDVAYFLSSCVSESECQRNESRYLATYFEALRDAMSTRGIEQAEFTSLEISWRKLYPVAWADFVRFLEGWCPGHAKLTGYSRRMVELALDSLDDQHGHSHSD</sequence>
<accession>K5E9G3</accession>
<gene>
    <name evidence="3" type="ORF">RBSH_02085</name>
</gene>
<feature type="region of interest" description="Disordered" evidence="1">
    <location>
        <begin position="69"/>
        <end position="89"/>
    </location>
</feature>
<comment type="caution">
    <text evidence="3">The sequence shown here is derived from an EMBL/GenBank/DDBJ whole genome shotgun (WGS) entry which is preliminary data.</text>
</comment>
<dbReference type="Gene3D" id="3.90.1200.10">
    <property type="match status" value="1"/>
</dbReference>
<evidence type="ECO:0000259" key="2">
    <source>
        <dbReference type="SMART" id="SM00587"/>
    </source>
</evidence>
<evidence type="ECO:0000313" key="4">
    <source>
        <dbReference type="Proteomes" id="UP000007993"/>
    </source>
</evidence>
<dbReference type="AlphaFoldDB" id="K5E9G3"/>
<proteinExistence type="predicted"/>
<dbReference type="RefSeq" id="WP_007331906.1">
    <property type="nucleotide sequence ID" value="NZ_AMCW01000055.1"/>
</dbReference>
<dbReference type="PANTHER" id="PTHR11012:SF30">
    <property type="entry name" value="PROTEIN KINASE-LIKE DOMAIN-CONTAINING"/>
    <property type="match status" value="1"/>
</dbReference>
<dbReference type="InterPro" id="IPR011009">
    <property type="entry name" value="Kinase-like_dom_sf"/>
</dbReference>
<protein>
    <submittedName>
        <fullName evidence="3">Protein containing DUF227</fullName>
    </submittedName>
</protein>
<dbReference type="SUPFAM" id="SSF56112">
    <property type="entry name" value="Protein kinase-like (PK-like)"/>
    <property type="match status" value="1"/>
</dbReference>
<dbReference type="Pfam" id="PF02958">
    <property type="entry name" value="EcKL"/>
    <property type="match status" value="2"/>
</dbReference>
<evidence type="ECO:0000313" key="3">
    <source>
        <dbReference type="EMBL" id="EKK02451.1"/>
    </source>
</evidence>
<name>K5E9G3_RHOBT</name>
<dbReference type="SMART" id="SM00587">
    <property type="entry name" value="CHK"/>
    <property type="match status" value="1"/>
</dbReference>
<dbReference type="InterPro" id="IPR004119">
    <property type="entry name" value="EcKL"/>
</dbReference>
<organism evidence="3 4">
    <name type="scientific">Rhodopirellula baltica SH28</name>
    <dbReference type="NCBI Taxonomy" id="993517"/>
    <lineage>
        <taxon>Bacteria</taxon>
        <taxon>Pseudomonadati</taxon>
        <taxon>Planctomycetota</taxon>
        <taxon>Planctomycetia</taxon>
        <taxon>Pirellulales</taxon>
        <taxon>Pirellulaceae</taxon>
        <taxon>Rhodopirellula</taxon>
    </lineage>
</organism>
<dbReference type="Proteomes" id="UP000007993">
    <property type="component" value="Unassembled WGS sequence"/>
</dbReference>
<dbReference type="InterPro" id="IPR015897">
    <property type="entry name" value="CHK_kinase-like"/>
</dbReference>
<dbReference type="PATRIC" id="fig|993517.3.peg.2256"/>
<dbReference type="EMBL" id="AMCW01000055">
    <property type="protein sequence ID" value="EKK02451.1"/>
    <property type="molecule type" value="Genomic_DNA"/>
</dbReference>
<evidence type="ECO:0000256" key="1">
    <source>
        <dbReference type="SAM" id="MobiDB-lite"/>
    </source>
</evidence>
<dbReference type="PANTHER" id="PTHR11012">
    <property type="entry name" value="PROTEIN KINASE-LIKE DOMAIN-CONTAINING"/>
    <property type="match status" value="1"/>
</dbReference>